<evidence type="ECO:0000256" key="4">
    <source>
        <dbReference type="ARBA" id="ARBA00023136"/>
    </source>
</evidence>
<keyword evidence="1 7" id="KW-1003">Cell membrane</keyword>
<dbReference type="PANTHER" id="PTHR30518">
    <property type="entry name" value="ENDOLYTIC MUREIN TRANSGLYCOSYLASE"/>
    <property type="match status" value="1"/>
</dbReference>
<feature type="site" description="Important for catalytic activity" evidence="7">
    <location>
        <position position="246"/>
    </location>
</feature>
<name>A0A848B329_9FIRM</name>
<organism evidence="8 9">
    <name type="scientific">Selenomonas bovis</name>
    <dbReference type="NCBI Taxonomy" id="416586"/>
    <lineage>
        <taxon>Bacteria</taxon>
        <taxon>Bacillati</taxon>
        <taxon>Bacillota</taxon>
        <taxon>Negativicutes</taxon>
        <taxon>Selenomonadales</taxon>
        <taxon>Selenomonadaceae</taxon>
        <taxon>Selenomonas</taxon>
    </lineage>
</organism>
<sequence length="358" mass="40774">MKLPEKDEVLQSLQGYATGIRERWEALGWKQRGGVMAVIVLACLFLFFLLPAPESREQMPGNVKVYLHVKPGMTTREIGTQLEQHGVIESRTKFWLVAKLNGYEDKIRAGNYALHPGMEPREVLSLLVEGKTARVKFTIPEGFRVRDIAKRLAQEGLVDEQEFLKKAKEYAPYDYIGHHAHTVYACEGFLFPDTYELGSDIDADTILKEMTADFDQRLTSEMRQQAEEKHLSIYELVTLASLVEKEARYEEDRPIIAQVFFKRLALGMPLQSDTTLQYLRDEPKEDLSIEDTKIDSPYNTYQHAGLPPGPIANPGMAAIEAVLHPAQTDYLYFVADRQGHNHYSTNYADHLAVVEQVR</sequence>
<evidence type="ECO:0000256" key="6">
    <source>
        <dbReference type="ARBA" id="ARBA00023316"/>
    </source>
</evidence>
<evidence type="ECO:0000256" key="5">
    <source>
        <dbReference type="ARBA" id="ARBA00023239"/>
    </source>
</evidence>
<feature type="transmembrane region" description="Helical" evidence="7">
    <location>
        <begin position="33"/>
        <end position="50"/>
    </location>
</feature>
<accession>A0A848B329</accession>
<proteinExistence type="inferred from homology"/>
<keyword evidence="6 7" id="KW-0961">Cell wall biogenesis/degradation</keyword>
<comment type="catalytic activity">
    <reaction evidence="7">
        <text>a peptidoglycan chain = a peptidoglycan chain with N-acetyl-1,6-anhydromuramyl-[peptide] at the reducing end + a peptidoglycan chain with N-acetylglucosamine at the non-reducing end.</text>
        <dbReference type="EC" id="4.2.2.29"/>
    </reaction>
</comment>
<dbReference type="GO" id="GO:0005886">
    <property type="term" value="C:plasma membrane"/>
    <property type="evidence" value="ECO:0007669"/>
    <property type="project" value="UniProtKB-SubCell"/>
</dbReference>
<reference evidence="8 9" key="1">
    <citation type="submission" date="2020-04" db="EMBL/GenBank/DDBJ databases">
        <authorList>
            <person name="Hitch T.C.A."/>
            <person name="Wylensek D."/>
            <person name="Clavel T."/>
        </authorList>
    </citation>
    <scope>NUCLEOTIDE SEQUENCE [LARGE SCALE GENOMIC DNA]</scope>
    <source>
        <strain evidence="8 9">PG-130-P53-12</strain>
    </source>
</reference>
<dbReference type="InterPro" id="IPR003770">
    <property type="entry name" value="MLTG-like"/>
</dbReference>
<dbReference type="Gene3D" id="3.30.1490.480">
    <property type="entry name" value="Endolytic murein transglycosylase"/>
    <property type="match status" value="2"/>
</dbReference>
<comment type="similarity">
    <text evidence="7">Belongs to the transglycosylase MltG family.</text>
</comment>
<dbReference type="Pfam" id="PF02618">
    <property type="entry name" value="YceG"/>
    <property type="match status" value="1"/>
</dbReference>
<evidence type="ECO:0000256" key="2">
    <source>
        <dbReference type="ARBA" id="ARBA00022692"/>
    </source>
</evidence>
<gene>
    <name evidence="7 8" type="primary">mltG</name>
    <name evidence="8" type="ORF">HF878_04060</name>
</gene>
<keyword evidence="3 7" id="KW-1133">Transmembrane helix</keyword>
<dbReference type="GO" id="GO:0071555">
    <property type="term" value="P:cell wall organization"/>
    <property type="evidence" value="ECO:0007669"/>
    <property type="project" value="UniProtKB-KW"/>
</dbReference>
<dbReference type="GO" id="GO:0009252">
    <property type="term" value="P:peptidoglycan biosynthetic process"/>
    <property type="evidence" value="ECO:0007669"/>
    <property type="project" value="UniProtKB-UniRule"/>
</dbReference>
<evidence type="ECO:0000256" key="7">
    <source>
        <dbReference type="HAMAP-Rule" id="MF_02065"/>
    </source>
</evidence>
<evidence type="ECO:0000313" key="8">
    <source>
        <dbReference type="EMBL" id="NMD98659.1"/>
    </source>
</evidence>
<dbReference type="GO" id="GO:0008932">
    <property type="term" value="F:lytic endotransglycosylase activity"/>
    <property type="evidence" value="ECO:0007669"/>
    <property type="project" value="UniProtKB-UniRule"/>
</dbReference>
<dbReference type="Gene3D" id="3.30.160.60">
    <property type="entry name" value="Classic Zinc Finger"/>
    <property type="match status" value="1"/>
</dbReference>
<keyword evidence="5 7" id="KW-0456">Lyase</keyword>
<dbReference type="CDD" id="cd08010">
    <property type="entry name" value="MltG_like"/>
    <property type="match status" value="1"/>
</dbReference>
<dbReference type="PANTHER" id="PTHR30518:SF2">
    <property type="entry name" value="ENDOLYTIC MUREIN TRANSGLYCOSYLASE"/>
    <property type="match status" value="1"/>
</dbReference>
<dbReference type="Proteomes" id="UP000543804">
    <property type="component" value="Unassembled WGS sequence"/>
</dbReference>
<comment type="caution">
    <text evidence="8">The sequence shown here is derived from an EMBL/GenBank/DDBJ whole genome shotgun (WGS) entry which is preliminary data.</text>
</comment>
<dbReference type="HAMAP" id="MF_02065">
    <property type="entry name" value="MltG"/>
    <property type="match status" value="1"/>
</dbReference>
<keyword evidence="9" id="KW-1185">Reference proteome</keyword>
<evidence type="ECO:0000256" key="3">
    <source>
        <dbReference type="ARBA" id="ARBA00022989"/>
    </source>
</evidence>
<dbReference type="AlphaFoldDB" id="A0A848B329"/>
<keyword evidence="4 7" id="KW-0472">Membrane</keyword>
<evidence type="ECO:0000256" key="1">
    <source>
        <dbReference type="ARBA" id="ARBA00022475"/>
    </source>
</evidence>
<keyword evidence="2 7" id="KW-0812">Transmembrane</keyword>
<dbReference type="EC" id="4.2.2.29" evidence="7"/>
<dbReference type="NCBIfam" id="TIGR00247">
    <property type="entry name" value="endolytic transglycosylase MltG"/>
    <property type="match status" value="1"/>
</dbReference>
<comment type="function">
    <text evidence="7">Functions as a peptidoglycan terminase that cleaves nascent peptidoglycan strands endolytically to terminate their elongation.</text>
</comment>
<protein>
    <recommendedName>
        <fullName evidence="7">Endolytic murein transglycosylase</fullName>
        <ecNumber evidence="7">4.2.2.29</ecNumber>
    </recommendedName>
    <alternativeName>
        <fullName evidence="7">Peptidoglycan lytic transglycosylase</fullName>
    </alternativeName>
    <alternativeName>
        <fullName evidence="7">Peptidoglycan polymerization terminase</fullName>
    </alternativeName>
</protein>
<dbReference type="EMBL" id="JABAFA010000008">
    <property type="protein sequence ID" value="NMD98659.1"/>
    <property type="molecule type" value="Genomic_DNA"/>
</dbReference>
<evidence type="ECO:0000313" key="9">
    <source>
        <dbReference type="Proteomes" id="UP000543804"/>
    </source>
</evidence>
<comment type="subcellular location">
    <subcellularLocation>
        <location evidence="7">Cell membrane</location>
        <topology evidence="7">Single-pass membrane protein</topology>
    </subcellularLocation>
</comment>